<dbReference type="EMBL" id="JAVDUJ010000001">
    <property type="protein sequence ID" value="MDR6939367.1"/>
    <property type="molecule type" value="Genomic_DNA"/>
</dbReference>
<keyword evidence="4" id="KW-0808">Transferase</keyword>
<dbReference type="Gene3D" id="1.10.3810.10">
    <property type="entry name" value="Biosynthetic peptidoglycan transglycosylase-like"/>
    <property type="match status" value="1"/>
</dbReference>
<dbReference type="InterPro" id="IPR036950">
    <property type="entry name" value="PBP_transglycosylase"/>
</dbReference>
<dbReference type="SUPFAM" id="SSF56601">
    <property type="entry name" value="beta-lactamase/transpeptidase-like"/>
    <property type="match status" value="1"/>
</dbReference>
<dbReference type="Pfam" id="PF00912">
    <property type="entry name" value="Transgly"/>
    <property type="match status" value="1"/>
</dbReference>
<dbReference type="Gene3D" id="3.40.710.10">
    <property type="entry name" value="DD-peptidase/beta-lactamase superfamily"/>
    <property type="match status" value="1"/>
</dbReference>
<keyword evidence="10" id="KW-0732">Signal</keyword>
<dbReference type="InterPro" id="IPR023346">
    <property type="entry name" value="Lysozyme-like_dom_sf"/>
</dbReference>
<keyword evidence="1 12" id="KW-0121">Carboxypeptidase</keyword>
<proteinExistence type="predicted"/>
<reference evidence="12 13" key="1">
    <citation type="submission" date="2023-07" db="EMBL/GenBank/DDBJ databases">
        <title>Sequencing the genomes of 1000 actinobacteria strains.</title>
        <authorList>
            <person name="Klenk H.-P."/>
        </authorList>
    </citation>
    <scope>NUCLEOTIDE SEQUENCE [LARGE SCALE GENOMIC DNA]</scope>
    <source>
        <strain evidence="12 13">DSM 15539</strain>
    </source>
</reference>
<keyword evidence="5" id="KW-0378">Hydrolase</keyword>
<dbReference type="Gene3D" id="3.30.10.20">
    <property type="match status" value="1"/>
</dbReference>
<organism evidence="12 13">
    <name type="scientific">Arcanobacterium hippocoleae</name>
    <dbReference type="NCBI Taxonomy" id="149017"/>
    <lineage>
        <taxon>Bacteria</taxon>
        <taxon>Bacillati</taxon>
        <taxon>Actinomycetota</taxon>
        <taxon>Actinomycetes</taxon>
        <taxon>Actinomycetales</taxon>
        <taxon>Actinomycetaceae</taxon>
        <taxon>Arcanobacterium</taxon>
    </lineage>
</organism>
<dbReference type="SUPFAM" id="SSF53955">
    <property type="entry name" value="Lysozyme-like"/>
    <property type="match status" value="1"/>
</dbReference>
<feature type="signal peptide" evidence="10">
    <location>
        <begin position="1"/>
        <end position="21"/>
    </location>
</feature>
<dbReference type="InterPro" id="IPR001264">
    <property type="entry name" value="Glyco_trans_51"/>
</dbReference>
<protein>
    <submittedName>
        <fullName evidence="12">Membrane peptidoglycan carboxypeptidase</fullName>
    </submittedName>
</protein>
<dbReference type="PANTHER" id="PTHR32282:SF33">
    <property type="entry name" value="PEPTIDOGLYCAN GLYCOSYLTRANSFERASE"/>
    <property type="match status" value="1"/>
</dbReference>
<keyword evidence="13" id="KW-1185">Reference proteome</keyword>
<evidence type="ECO:0000259" key="11">
    <source>
        <dbReference type="PROSITE" id="PS51178"/>
    </source>
</evidence>
<keyword evidence="3" id="KW-0328">Glycosyltransferase</keyword>
<dbReference type="GO" id="GO:0004180">
    <property type="term" value="F:carboxypeptidase activity"/>
    <property type="evidence" value="ECO:0007669"/>
    <property type="project" value="UniProtKB-KW"/>
</dbReference>
<sequence length="787" mass="84077">MFSLAGGLALAGAILPVAASAGTASNAVMKLFDDLPTSIDFTKPSEQSSIRAADGTVLANFYAENRIVVASDQISQHLKNAAVAIEDERFFEHAGIDAKGILGAAFNNFTGGALAGGSTITQQYVKNSLIEEGRLANDNEQIKAATETSIGRKLNEARYALAIEKQMSKDEILTAYLNIAQFGPSQWGVESASRFFFSKPAKDVTIAEAAMIAGNTQAPNRWNPLTDPEATQHRRDSVLGKMKQLGYISQEEYDAAIATNVKDLLKISPASNGCAMAGNAAYFCETVISDILASDSWGKNRADRIQKLYRGGLDIITTLDLQAQNSAYAALVSEVPVADPSDVDAATSIVEPGTGKVLAMAQNTDFGKPSKEHPDYTQVNANVDEGRGGGIGYQPGSTFKVFTLAEWIRTGHSPNQLVNTNPRRFTAKDFHISCAPEMNISTWEPQNSFNRRAGMQTVTENTVQSYNIGFLEMAGDLDLCNMTKLAGAMGAHQGTVGTEKNIKGLEKLDAKVGKPLPVRPNPATIIGGDPVTPLSMANAAATFAAEGKACKPITFTEIKDKSGKVLSKQEPDCKQVLPEEAARTANLVMQHVVTRGGGSRAAIPGRNVAGKTGTSNDSTNTWFFGLTPNMGAAVWVGHLDAVKPMQNITINGVYYRELFGEAIAARIFRKAGQGALKDKPVMRFKAPRGRVLLHTQSEEEKKREAEEEARKKREAEEAGQHKIPNVSGVEMNSAARILRERGYAVVAAGVWSNAPKNTVVSTEPAAGTVLAPGGRITLNISAGPAPY</sequence>
<keyword evidence="6" id="KW-0511">Multifunctional enzyme</keyword>
<dbReference type="Proteomes" id="UP001266099">
    <property type="component" value="Unassembled WGS sequence"/>
</dbReference>
<feature type="compositionally biased region" description="Basic and acidic residues" evidence="9">
    <location>
        <begin position="696"/>
        <end position="720"/>
    </location>
</feature>
<dbReference type="Pfam" id="PF03793">
    <property type="entry name" value="PASTA"/>
    <property type="match status" value="1"/>
</dbReference>
<comment type="catalytic activity">
    <reaction evidence="8">
        <text>[GlcNAc-(1-&gt;4)-Mur2Ac(oyl-L-Ala-gamma-D-Glu-L-Lys-D-Ala-D-Ala)](n)-di-trans,octa-cis-undecaprenyl diphosphate + beta-D-GlcNAc-(1-&gt;4)-Mur2Ac(oyl-L-Ala-gamma-D-Glu-L-Lys-D-Ala-D-Ala)-di-trans,octa-cis-undecaprenyl diphosphate = [GlcNAc-(1-&gt;4)-Mur2Ac(oyl-L-Ala-gamma-D-Glu-L-Lys-D-Ala-D-Ala)](n+1)-di-trans,octa-cis-undecaprenyl diphosphate + di-trans,octa-cis-undecaprenyl diphosphate + H(+)</text>
        <dbReference type="Rhea" id="RHEA:23708"/>
        <dbReference type="Rhea" id="RHEA-COMP:9602"/>
        <dbReference type="Rhea" id="RHEA-COMP:9603"/>
        <dbReference type="ChEBI" id="CHEBI:15378"/>
        <dbReference type="ChEBI" id="CHEBI:58405"/>
        <dbReference type="ChEBI" id="CHEBI:60033"/>
        <dbReference type="ChEBI" id="CHEBI:78435"/>
        <dbReference type="EC" id="2.4.99.28"/>
    </reaction>
</comment>
<comment type="caution">
    <text evidence="12">The sequence shown here is derived from an EMBL/GenBank/DDBJ whole genome shotgun (WGS) entry which is preliminary data.</text>
</comment>
<dbReference type="InterPro" id="IPR050396">
    <property type="entry name" value="Glycosyltr_51/Transpeptidase"/>
</dbReference>
<feature type="region of interest" description="Disordered" evidence="9">
    <location>
        <begin position="692"/>
        <end position="726"/>
    </location>
</feature>
<evidence type="ECO:0000256" key="3">
    <source>
        <dbReference type="ARBA" id="ARBA00022676"/>
    </source>
</evidence>
<dbReference type="CDD" id="cd06577">
    <property type="entry name" value="PASTA_pknB"/>
    <property type="match status" value="1"/>
</dbReference>
<dbReference type="Pfam" id="PF00905">
    <property type="entry name" value="Transpeptidase"/>
    <property type="match status" value="1"/>
</dbReference>
<keyword evidence="2" id="KW-0645">Protease</keyword>
<dbReference type="PANTHER" id="PTHR32282">
    <property type="entry name" value="BINDING PROTEIN TRANSPEPTIDASE, PUTATIVE-RELATED"/>
    <property type="match status" value="1"/>
</dbReference>
<feature type="chain" id="PRO_5047258044" evidence="10">
    <location>
        <begin position="22"/>
        <end position="787"/>
    </location>
</feature>
<accession>A0ABU1T1V9</accession>
<evidence type="ECO:0000256" key="5">
    <source>
        <dbReference type="ARBA" id="ARBA00022801"/>
    </source>
</evidence>
<feature type="domain" description="PASTA" evidence="11">
    <location>
        <begin position="717"/>
        <end position="782"/>
    </location>
</feature>
<evidence type="ECO:0000256" key="6">
    <source>
        <dbReference type="ARBA" id="ARBA00023268"/>
    </source>
</evidence>
<evidence type="ECO:0000313" key="13">
    <source>
        <dbReference type="Proteomes" id="UP001266099"/>
    </source>
</evidence>
<name>A0ABU1T1V9_9ACTO</name>
<evidence type="ECO:0000256" key="2">
    <source>
        <dbReference type="ARBA" id="ARBA00022670"/>
    </source>
</evidence>
<evidence type="ECO:0000256" key="10">
    <source>
        <dbReference type="SAM" id="SignalP"/>
    </source>
</evidence>
<evidence type="ECO:0000256" key="1">
    <source>
        <dbReference type="ARBA" id="ARBA00022645"/>
    </source>
</evidence>
<gene>
    <name evidence="12" type="ORF">J2S36_000910</name>
</gene>
<dbReference type="InterPro" id="IPR005543">
    <property type="entry name" value="PASTA_dom"/>
</dbReference>
<evidence type="ECO:0000256" key="7">
    <source>
        <dbReference type="ARBA" id="ARBA00034000"/>
    </source>
</evidence>
<dbReference type="InterPro" id="IPR012338">
    <property type="entry name" value="Beta-lactam/transpept-like"/>
</dbReference>
<dbReference type="PROSITE" id="PS51178">
    <property type="entry name" value="PASTA"/>
    <property type="match status" value="1"/>
</dbReference>
<evidence type="ECO:0000256" key="8">
    <source>
        <dbReference type="ARBA" id="ARBA00049902"/>
    </source>
</evidence>
<evidence type="ECO:0000313" key="12">
    <source>
        <dbReference type="EMBL" id="MDR6939367.1"/>
    </source>
</evidence>
<evidence type="ECO:0000256" key="4">
    <source>
        <dbReference type="ARBA" id="ARBA00022679"/>
    </source>
</evidence>
<comment type="catalytic activity">
    <reaction evidence="7">
        <text>Preferential cleavage: (Ac)2-L-Lys-D-Ala-|-D-Ala. Also transpeptidation of peptidyl-alanyl moieties that are N-acyl substituents of D-alanine.</text>
        <dbReference type="EC" id="3.4.16.4"/>
    </reaction>
</comment>
<evidence type="ECO:0000256" key="9">
    <source>
        <dbReference type="SAM" id="MobiDB-lite"/>
    </source>
</evidence>
<dbReference type="InterPro" id="IPR001460">
    <property type="entry name" value="PCN-bd_Tpept"/>
</dbReference>